<proteinExistence type="predicted"/>
<evidence type="ECO:0000313" key="1">
    <source>
        <dbReference type="EMBL" id="VCU71953.1"/>
    </source>
</evidence>
<dbReference type="EMBL" id="UWPJ01000033">
    <property type="protein sequence ID" value="VCU71953.1"/>
    <property type="molecule type" value="Genomic_DNA"/>
</dbReference>
<reference evidence="1 2" key="1">
    <citation type="submission" date="2018-10" db="EMBL/GenBank/DDBJ databases">
        <authorList>
            <person name="Criscuolo A."/>
        </authorList>
    </citation>
    <scope>NUCLEOTIDE SEQUENCE [LARGE SCALE GENOMIC DNA]</scope>
    <source>
        <strain evidence="1">DnA1</strain>
    </source>
</reference>
<keyword evidence="2" id="KW-1185">Reference proteome</keyword>
<dbReference type="Proteomes" id="UP000277294">
    <property type="component" value="Unassembled WGS sequence"/>
</dbReference>
<protein>
    <submittedName>
        <fullName evidence="1">Oxaloacetate decarboxylase</fullName>
        <ecNumber evidence="1">4.1.1.3</ecNumber>
    </submittedName>
</protein>
<dbReference type="RefSeq" id="WP_124081549.1">
    <property type="nucleotide sequence ID" value="NZ_UWPJ01000033.1"/>
</dbReference>
<dbReference type="GO" id="GO:0046421">
    <property type="term" value="F:methylisocitrate lyase activity"/>
    <property type="evidence" value="ECO:0007669"/>
    <property type="project" value="TreeGrafter"/>
</dbReference>
<dbReference type="Pfam" id="PF13714">
    <property type="entry name" value="PEP_mutase"/>
    <property type="match status" value="1"/>
</dbReference>
<organism evidence="1 2">
    <name type="scientific">Pigmentiphaga humi</name>
    <dbReference type="NCBI Taxonomy" id="2478468"/>
    <lineage>
        <taxon>Bacteria</taxon>
        <taxon>Pseudomonadati</taxon>
        <taxon>Pseudomonadota</taxon>
        <taxon>Betaproteobacteria</taxon>
        <taxon>Burkholderiales</taxon>
        <taxon>Alcaligenaceae</taxon>
        <taxon>Pigmentiphaga</taxon>
    </lineage>
</organism>
<dbReference type="InterPro" id="IPR039556">
    <property type="entry name" value="ICL/PEPM"/>
</dbReference>
<dbReference type="Gene3D" id="3.20.20.60">
    <property type="entry name" value="Phosphoenolpyruvate-binding domains"/>
    <property type="match status" value="1"/>
</dbReference>
<keyword evidence="1" id="KW-0456">Lyase</keyword>
<sequence>MNCTERRTALRRILAGSACVYPASVFDPVSARIAEDLGYEAGMLAGSVASFTVLGAPDRVLLTLTELAQQARRICRSSQLPLIVDADHGYGNALNVRRTVEELEAAGVAGLTIEDTALPVAHGNPGKHLVSVREALDKMRAAVDARSDAALCVFGRTTAFGTVALDDALARVDAYARTGVDGLFLVGISDWTQLEAVRARTTLPLLLGGTGPQMKDRVRLAGLGVAIALQGHAPFRAAAQAVEDTLRRMRSEAGDEVPAPDGAVLLDRVLRRGRYDAWMRDYLGAS</sequence>
<dbReference type="InterPro" id="IPR015813">
    <property type="entry name" value="Pyrv/PenolPyrv_kinase-like_dom"/>
</dbReference>
<dbReference type="InterPro" id="IPR040442">
    <property type="entry name" value="Pyrv_kinase-like_dom_sf"/>
</dbReference>
<dbReference type="PANTHER" id="PTHR42905">
    <property type="entry name" value="PHOSPHOENOLPYRUVATE CARBOXYLASE"/>
    <property type="match status" value="1"/>
</dbReference>
<accession>A0A3P4B6N6</accession>
<dbReference type="PANTHER" id="PTHR42905:SF3">
    <property type="entry name" value="OXALOACETATE DECARBOXYLASE"/>
    <property type="match status" value="1"/>
</dbReference>
<dbReference type="SUPFAM" id="SSF51621">
    <property type="entry name" value="Phosphoenolpyruvate/pyruvate domain"/>
    <property type="match status" value="1"/>
</dbReference>
<name>A0A3P4B6N6_9BURK</name>
<evidence type="ECO:0000313" key="2">
    <source>
        <dbReference type="Proteomes" id="UP000277294"/>
    </source>
</evidence>
<dbReference type="GO" id="GO:0019629">
    <property type="term" value="P:propionate catabolic process, 2-methylcitrate cycle"/>
    <property type="evidence" value="ECO:0007669"/>
    <property type="project" value="TreeGrafter"/>
</dbReference>
<dbReference type="EC" id="4.1.1.3" evidence="1"/>
<gene>
    <name evidence="1" type="ORF">PIGHUM_04045</name>
</gene>
<dbReference type="AlphaFoldDB" id="A0A3P4B6N6"/>
<dbReference type="CDD" id="cd00377">
    <property type="entry name" value="ICL_PEPM"/>
    <property type="match status" value="1"/>
</dbReference>
<dbReference type="OrthoDB" id="9771433at2"/>